<dbReference type="Proteomes" id="UP001322277">
    <property type="component" value="Chromosome 5"/>
</dbReference>
<organism evidence="1 2">
    <name type="scientific">Colletotrichum destructivum</name>
    <dbReference type="NCBI Taxonomy" id="34406"/>
    <lineage>
        <taxon>Eukaryota</taxon>
        <taxon>Fungi</taxon>
        <taxon>Dikarya</taxon>
        <taxon>Ascomycota</taxon>
        <taxon>Pezizomycotina</taxon>
        <taxon>Sordariomycetes</taxon>
        <taxon>Hypocreomycetidae</taxon>
        <taxon>Glomerellales</taxon>
        <taxon>Glomerellaceae</taxon>
        <taxon>Colletotrichum</taxon>
        <taxon>Colletotrichum destructivum species complex</taxon>
    </lineage>
</organism>
<dbReference type="AlphaFoldDB" id="A0AAX4II26"/>
<dbReference type="GeneID" id="87944454"/>
<evidence type="ECO:0000313" key="2">
    <source>
        <dbReference type="Proteomes" id="UP001322277"/>
    </source>
</evidence>
<accession>A0AAX4II26</accession>
<dbReference type="RefSeq" id="XP_062780161.1">
    <property type="nucleotide sequence ID" value="XM_062924110.1"/>
</dbReference>
<sequence length="89" mass="9592">MRPSPITVGRGCGHAVGLLIWAAEARLVFRHPTPAAQDRQPPVNLVLDVMQHLLSIPSLGLIWEGGPGEIDACPPLGQLLHLHRLANDI</sequence>
<proteinExistence type="predicted"/>
<dbReference type="KEGG" id="cdet:87944454"/>
<evidence type="ECO:0000313" key="1">
    <source>
        <dbReference type="EMBL" id="WQF82937.1"/>
    </source>
</evidence>
<protein>
    <submittedName>
        <fullName evidence="1">Uncharacterized protein</fullName>
    </submittedName>
</protein>
<gene>
    <name evidence="1" type="ORF">CDEST_07951</name>
</gene>
<keyword evidence="2" id="KW-1185">Reference proteome</keyword>
<reference evidence="2" key="1">
    <citation type="journal article" date="2023" name="bioRxiv">
        <title>Complete genome of the Medicago anthracnose fungus, Colletotrichum destructivum, reveals a mini-chromosome-like region within a core chromosome.</title>
        <authorList>
            <person name="Lapalu N."/>
            <person name="Simon A."/>
            <person name="Lu A."/>
            <person name="Plaumann P.-L."/>
            <person name="Amselem J."/>
            <person name="Pigne S."/>
            <person name="Auger A."/>
            <person name="Koch C."/>
            <person name="Dallery J.-F."/>
            <person name="O'Connell R.J."/>
        </authorList>
    </citation>
    <scope>NUCLEOTIDE SEQUENCE [LARGE SCALE GENOMIC DNA]</scope>
    <source>
        <strain evidence="2">CBS 520.97</strain>
    </source>
</reference>
<dbReference type="EMBL" id="CP137309">
    <property type="protein sequence ID" value="WQF82937.1"/>
    <property type="molecule type" value="Genomic_DNA"/>
</dbReference>
<name>A0AAX4II26_9PEZI</name>